<dbReference type="GO" id="GO:0005886">
    <property type="term" value="C:plasma membrane"/>
    <property type="evidence" value="ECO:0007669"/>
    <property type="project" value="TreeGrafter"/>
</dbReference>
<feature type="transmembrane region" description="Helical" evidence="12">
    <location>
        <begin position="136"/>
        <end position="157"/>
    </location>
</feature>
<dbReference type="Gene3D" id="1.20.1080.10">
    <property type="entry name" value="Glycerol uptake facilitator protein"/>
    <property type="match status" value="1"/>
</dbReference>
<feature type="compositionally biased region" description="Basic and acidic residues" evidence="11">
    <location>
        <begin position="227"/>
        <end position="236"/>
    </location>
</feature>
<evidence type="ECO:0000313" key="13">
    <source>
        <dbReference type="EMBL" id="GCB75012.1"/>
    </source>
</evidence>
<evidence type="ECO:0008006" key="15">
    <source>
        <dbReference type="Google" id="ProtNLM"/>
    </source>
</evidence>
<evidence type="ECO:0000256" key="1">
    <source>
        <dbReference type="ARBA" id="ARBA00004554"/>
    </source>
</evidence>
<keyword evidence="3" id="KW-1003">Cell membrane</keyword>
<dbReference type="STRING" id="75743.A0A401PPF5"/>
<accession>A0A401PPF5</accession>
<keyword evidence="4" id="KW-0597">Phosphoprotein</keyword>
<feature type="transmembrane region" description="Helical" evidence="12">
    <location>
        <begin position="56"/>
        <end position="76"/>
    </location>
</feature>
<keyword evidence="14" id="KW-1185">Reference proteome</keyword>
<dbReference type="AlphaFoldDB" id="A0A401PPF5"/>
<feature type="region of interest" description="Disordered" evidence="11">
    <location>
        <begin position="222"/>
        <end position="242"/>
    </location>
</feature>
<dbReference type="InterPro" id="IPR000425">
    <property type="entry name" value="MIP"/>
</dbReference>
<evidence type="ECO:0000256" key="12">
    <source>
        <dbReference type="SAM" id="Phobius"/>
    </source>
</evidence>
<keyword evidence="6" id="KW-0677">Repeat</keyword>
<evidence type="ECO:0000256" key="10">
    <source>
        <dbReference type="RuleBase" id="RU000477"/>
    </source>
</evidence>
<comment type="similarity">
    <text evidence="2 10">Belongs to the MIP/aquaporin (TC 1.A.8) family.</text>
</comment>
<dbReference type="PANTHER" id="PTHR19139">
    <property type="entry name" value="AQUAPORIN TRANSPORTER"/>
    <property type="match status" value="1"/>
</dbReference>
<evidence type="ECO:0000256" key="9">
    <source>
        <dbReference type="ARBA" id="ARBA00023180"/>
    </source>
</evidence>
<evidence type="ECO:0000256" key="7">
    <source>
        <dbReference type="ARBA" id="ARBA00022989"/>
    </source>
</evidence>
<keyword evidence="8 12" id="KW-0472">Membrane</keyword>
<dbReference type="SUPFAM" id="SSF81338">
    <property type="entry name" value="Aquaporin-like"/>
    <property type="match status" value="1"/>
</dbReference>
<gene>
    <name evidence="13" type="ORF">scyTo_0019710</name>
</gene>
<keyword evidence="10" id="KW-0813">Transport</keyword>
<dbReference type="InterPro" id="IPR023271">
    <property type="entry name" value="Aquaporin-like"/>
</dbReference>
<sequence>MHRPHQGIEPESQSQALVHSLAPATTSHPAAVSKHSLLCRCEAAMTAFKGIWTQQFWRAVCGEFLATLIFVLLGTGSTIGCDGKSGPLNIVLISLCFGLSIATMVQCFSHISGGHVNPVVTVAMVCTQKLSLAKGFFYICGQCLGAIVGAGILYLITPPDVAGGLGATMVYWVGPMMGGVIAAVLYEYLFCPDKEPKHQFNRSQAIEYEDLVVKPGSSEVMDIDESEEKKGKDTTKELLSSV</sequence>
<proteinExistence type="inferred from homology"/>
<evidence type="ECO:0000256" key="6">
    <source>
        <dbReference type="ARBA" id="ARBA00022737"/>
    </source>
</evidence>
<dbReference type="Proteomes" id="UP000288216">
    <property type="component" value="Unassembled WGS sequence"/>
</dbReference>
<evidence type="ECO:0000256" key="2">
    <source>
        <dbReference type="ARBA" id="ARBA00006175"/>
    </source>
</evidence>
<dbReference type="PRINTS" id="PR00783">
    <property type="entry name" value="MINTRINSICP"/>
</dbReference>
<feature type="transmembrane region" description="Helical" evidence="12">
    <location>
        <begin position="169"/>
        <end position="189"/>
    </location>
</feature>
<dbReference type="GO" id="GO:0015250">
    <property type="term" value="F:water channel activity"/>
    <property type="evidence" value="ECO:0007669"/>
    <property type="project" value="TreeGrafter"/>
</dbReference>
<keyword evidence="5 10" id="KW-0812">Transmembrane</keyword>
<evidence type="ECO:0000256" key="5">
    <source>
        <dbReference type="ARBA" id="ARBA00022692"/>
    </source>
</evidence>
<name>A0A401PPF5_SCYTO</name>
<keyword evidence="7 12" id="KW-1133">Transmembrane helix</keyword>
<keyword evidence="9" id="KW-0325">Glycoprotein</keyword>
<evidence type="ECO:0000256" key="3">
    <source>
        <dbReference type="ARBA" id="ARBA00022475"/>
    </source>
</evidence>
<protein>
    <recommendedName>
        <fullName evidence="15">Aquaporin-4</fullName>
    </recommendedName>
</protein>
<feature type="transmembrane region" description="Helical" evidence="12">
    <location>
        <begin position="88"/>
        <end position="108"/>
    </location>
</feature>
<dbReference type="EMBL" id="BFAA01014937">
    <property type="protein sequence ID" value="GCB75012.1"/>
    <property type="molecule type" value="Genomic_DNA"/>
</dbReference>
<evidence type="ECO:0000256" key="11">
    <source>
        <dbReference type="SAM" id="MobiDB-lite"/>
    </source>
</evidence>
<reference evidence="13 14" key="1">
    <citation type="journal article" date="2018" name="Nat. Ecol. Evol.">
        <title>Shark genomes provide insights into elasmobranch evolution and the origin of vertebrates.</title>
        <authorList>
            <person name="Hara Y"/>
            <person name="Yamaguchi K"/>
            <person name="Onimaru K"/>
            <person name="Kadota M"/>
            <person name="Koyanagi M"/>
            <person name="Keeley SD"/>
            <person name="Tatsumi K"/>
            <person name="Tanaka K"/>
            <person name="Motone F"/>
            <person name="Kageyama Y"/>
            <person name="Nozu R"/>
            <person name="Adachi N"/>
            <person name="Nishimura O"/>
            <person name="Nakagawa R"/>
            <person name="Tanegashima C"/>
            <person name="Kiyatake I"/>
            <person name="Matsumoto R"/>
            <person name="Murakumo K"/>
            <person name="Nishida K"/>
            <person name="Terakita A"/>
            <person name="Kuratani S"/>
            <person name="Sato K"/>
            <person name="Hyodo S Kuraku.S."/>
        </authorList>
    </citation>
    <scope>NUCLEOTIDE SEQUENCE [LARGE SCALE GENOMIC DNA]</scope>
</reference>
<evidence type="ECO:0000256" key="8">
    <source>
        <dbReference type="ARBA" id="ARBA00023136"/>
    </source>
</evidence>
<dbReference type="OrthoDB" id="3222at2759"/>
<comment type="caution">
    <text evidence="13">The sequence shown here is derived from an EMBL/GenBank/DDBJ whole genome shotgun (WGS) entry which is preliminary data.</text>
</comment>
<dbReference type="InterPro" id="IPR034294">
    <property type="entry name" value="Aquaporin_transptr"/>
</dbReference>
<comment type="subcellular location">
    <subcellularLocation>
        <location evidence="1">Basolateral cell membrane</location>
        <topology evidence="1">Multi-pass membrane protein</topology>
    </subcellularLocation>
</comment>
<evidence type="ECO:0000313" key="14">
    <source>
        <dbReference type="Proteomes" id="UP000288216"/>
    </source>
</evidence>
<dbReference type="Pfam" id="PF00230">
    <property type="entry name" value="MIP"/>
    <property type="match status" value="1"/>
</dbReference>
<evidence type="ECO:0000256" key="4">
    <source>
        <dbReference type="ARBA" id="ARBA00022553"/>
    </source>
</evidence>
<dbReference type="PANTHER" id="PTHR19139:SF34">
    <property type="entry name" value="AQUAPORIN-4"/>
    <property type="match status" value="1"/>
</dbReference>
<organism evidence="13 14">
    <name type="scientific">Scyliorhinus torazame</name>
    <name type="common">Cloudy catshark</name>
    <name type="synonym">Catulus torazame</name>
    <dbReference type="NCBI Taxonomy" id="75743"/>
    <lineage>
        <taxon>Eukaryota</taxon>
        <taxon>Metazoa</taxon>
        <taxon>Chordata</taxon>
        <taxon>Craniata</taxon>
        <taxon>Vertebrata</taxon>
        <taxon>Chondrichthyes</taxon>
        <taxon>Elasmobranchii</taxon>
        <taxon>Galeomorphii</taxon>
        <taxon>Galeoidea</taxon>
        <taxon>Carcharhiniformes</taxon>
        <taxon>Scyliorhinidae</taxon>
        <taxon>Scyliorhinus</taxon>
    </lineage>
</organism>